<dbReference type="EC" id="3.5.1.53" evidence="3"/>
<dbReference type="SUPFAM" id="SSF56317">
    <property type="entry name" value="Carbon-nitrogen hydrolase"/>
    <property type="match status" value="1"/>
</dbReference>
<gene>
    <name evidence="3" type="ORF">ASZ90_014304</name>
</gene>
<dbReference type="GO" id="GO:0050126">
    <property type="term" value="F:N-carbamoylputrescine amidase activity"/>
    <property type="evidence" value="ECO:0007669"/>
    <property type="project" value="UniProtKB-EC"/>
</dbReference>
<dbReference type="GO" id="GO:0004668">
    <property type="term" value="F:protein-arginine deiminase activity"/>
    <property type="evidence" value="ECO:0007669"/>
    <property type="project" value="InterPro"/>
</dbReference>
<sequence>MALERERERVTIGLIQSIASEDRDLNLKKATGMIKEAAKKGARIICLPELYRTRYFPQWDRMDASTLAETIPGESTEVFSILAREHEIAIVVPVFEKSEGDYFNSAAVIDVDGSLLETYRKIHIPHDPLFYEQSYFSPGDEIRIYDTRYARFAVFICYDQWFPEAARVAALGGAQIIFYPTAIGNIMGQGEPAEGDWHDAWETVQRGHAISNSICVAAVNRVGREESLSFWGSSFVSDSFGNIVAKASGNREEVLLADLDLAKNKSVREGWGFFRNRRPDLYWPIIEMVKEPAPQIKAREAMMEEVDRKDALCLVDTPLQLGFHMPAEWEEHEAIWLSWPYDQETFFDIEKVEDAYIAIIKAMHKSEMVNLLVRDEMMLSAVIERLREEKVELLRIRFHQINYADVWFRDYGPTFVVSRGENKGMDNIAMVAWTFNAWGEKYPGLMRDTRIPCLINDDLKMECFIPGIVLEGGSIDVNGSGTVLTTEQCLLNRNRNPGLNKEEIESYLKEYLGARKVIWLKEGIAGDDTDGHVDDIARFVDPTTVLCAFEEDPDDENYAPLKANYEQLCQETDQDGNPLKVIKLPMPGLVENESGRLPASYANFYIGNDVVLVPLFRNENDQKALKIIQGAFPDRMVVGIDCREMVEGLGTIHCISQQQPKIR</sequence>
<evidence type="ECO:0000256" key="1">
    <source>
        <dbReference type="ARBA" id="ARBA00022801"/>
    </source>
</evidence>
<dbReference type="InterPro" id="IPR036526">
    <property type="entry name" value="C-N_Hydrolase_sf"/>
</dbReference>
<dbReference type="AlphaFoldDB" id="A0A0W8F565"/>
<keyword evidence="1 3" id="KW-0378">Hydrolase</keyword>
<dbReference type="GO" id="GO:0047632">
    <property type="term" value="F:agmatine deiminase activity"/>
    <property type="evidence" value="ECO:0007669"/>
    <property type="project" value="UniProtKB-EC"/>
</dbReference>
<protein>
    <submittedName>
        <fullName evidence="3">N-carbamoylputrescine amidase</fullName>
        <ecNumber evidence="3">3.5.1.53</ecNumber>
        <ecNumber evidence="3">3.5.3.12</ecNumber>
    </submittedName>
</protein>
<name>A0A0W8F565_9ZZZZ</name>
<proteinExistence type="predicted"/>
<dbReference type="InterPro" id="IPR007466">
    <property type="entry name" value="Peptidyl-Arg-deiminase_porph"/>
</dbReference>
<organism evidence="3">
    <name type="scientific">hydrocarbon metagenome</name>
    <dbReference type="NCBI Taxonomy" id="938273"/>
    <lineage>
        <taxon>unclassified sequences</taxon>
        <taxon>metagenomes</taxon>
        <taxon>ecological metagenomes</taxon>
    </lineage>
</organism>
<dbReference type="PANTHER" id="PTHR31377">
    <property type="entry name" value="AGMATINE DEIMINASE-RELATED"/>
    <property type="match status" value="1"/>
</dbReference>
<dbReference type="GO" id="GO:0009446">
    <property type="term" value="P:putrescine biosynthetic process"/>
    <property type="evidence" value="ECO:0007669"/>
    <property type="project" value="InterPro"/>
</dbReference>
<dbReference type="Pfam" id="PF00795">
    <property type="entry name" value="CN_hydrolase"/>
    <property type="match status" value="1"/>
</dbReference>
<dbReference type="PROSITE" id="PS50263">
    <property type="entry name" value="CN_HYDROLASE"/>
    <property type="match status" value="1"/>
</dbReference>
<dbReference type="EC" id="3.5.3.12" evidence="3"/>
<dbReference type="CDD" id="cd07573">
    <property type="entry name" value="CPA"/>
    <property type="match status" value="1"/>
</dbReference>
<reference evidence="3" key="1">
    <citation type="journal article" date="2015" name="Proc. Natl. Acad. Sci. U.S.A.">
        <title>Networks of energetic and metabolic interactions define dynamics in microbial communities.</title>
        <authorList>
            <person name="Embree M."/>
            <person name="Liu J.K."/>
            <person name="Al-Bassam M.M."/>
            <person name="Zengler K."/>
        </authorList>
    </citation>
    <scope>NUCLEOTIDE SEQUENCE</scope>
</reference>
<dbReference type="Gene3D" id="3.75.10.10">
    <property type="entry name" value="L-arginine/glycine Amidinotransferase, Chain A"/>
    <property type="match status" value="1"/>
</dbReference>
<dbReference type="SUPFAM" id="SSF55909">
    <property type="entry name" value="Pentein"/>
    <property type="match status" value="1"/>
</dbReference>
<dbReference type="PANTHER" id="PTHR31377:SF0">
    <property type="entry name" value="AGMATINE DEIMINASE-RELATED"/>
    <property type="match status" value="1"/>
</dbReference>
<evidence type="ECO:0000313" key="3">
    <source>
        <dbReference type="EMBL" id="KUG15973.1"/>
    </source>
</evidence>
<dbReference type="EMBL" id="LNQE01001517">
    <property type="protein sequence ID" value="KUG15973.1"/>
    <property type="molecule type" value="Genomic_DNA"/>
</dbReference>
<dbReference type="Gene3D" id="3.60.110.10">
    <property type="entry name" value="Carbon-nitrogen hydrolase"/>
    <property type="match status" value="1"/>
</dbReference>
<dbReference type="Pfam" id="PF04371">
    <property type="entry name" value="PAD_porph"/>
    <property type="match status" value="1"/>
</dbReference>
<feature type="domain" description="CN hydrolase" evidence="2">
    <location>
        <begin position="10"/>
        <end position="261"/>
    </location>
</feature>
<comment type="caution">
    <text evidence="3">The sequence shown here is derived from an EMBL/GenBank/DDBJ whole genome shotgun (WGS) entry which is preliminary data.</text>
</comment>
<evidence type="ECO:0000259" key="2">
    <source>
        <dbReference type="PROSITE" id="PS50263"/>
    </source>
</evidence>
<dbReference type="InterPro" id="IPR003010">
    <property type="entry name" value="C-N_Hydrolase"/>
</dbReference>
<accession>A0A0W8F565</accession>